<keyword evidence="4" id="KW-1185">Reference proteome</keyword>
<sequence>MKIAMWSGPRNLSTAMMYSFAARPDFAVWDEPFYAPYLARTGADHPMRDVILAAHETDPARVAARCAGPIPDEKPHFYMKHMPHHMDGMPLDWVSDCVNIHLIRHPARVVASYGAKRDSVTDDDIGFAAQTALFDRIGGMVIDSADIRADPESMLRKLCDAIGLDFDPAMLSWPAGGHPDDGAWAPHWYGAVHASTGFAAAEQALPDLTGEAAALAARAMSHYDRLFSCRLK</sequence>
<protein>
    <submittedName>
        <fullName evidence="3">Sulfotransferase</fullName>
    </submittedName>
</protein>
<gene>
    <name evidence="3" type="ORF">LGQ03_08235</name>
</gene>
<evidence type="ECO:0000256" key="1">
    <source>
        <dbReference type="ARBA" id="ARBA00009320"/>
    </source>
</evidence>
<keyword evidence="2" id="KW-0028">Amino-acid biosynthesis</keyword>
<evidence type="ECO:0000313" key="4">
    <source>
        <dbReference type="Proteomes" id="UP001138961"/>
    </source>
</evidence>
<dbReference type="PANTHER" id="PTHR42743:SF11">
    <property type="entry name" value="AMINODEOXYCHORISMATE LYASE"/>
    <property type="match status" value="1"/>
</dbReference>
<dbReference type="PANTHER" id="PTHR42743">
    <property type="entry name" value="AMINO-ACID AMINOTRANSFERASE"/>
    <property type="match status" value="1"/>
</dbReference>
<dbReference type="SUPFAM" id="SSF52540">
    <property type="entry name" value="P-loop containing nucleoside triphosphate hydrolases"/>
    <property type="match status" value="1"/>
</dbReference>
<dbReference type="InterPro" id="IPR027417">
    <property type="entry name" value="P-loop_NTPase"/>
</dbReference>
<dbReference type="InterPro" id="IPR050571">
    <property type="entry name" value="Class-IV_PLP-Dep_Aminotrnsfr"/>
</dbReference>
<evidence type="ECO:0000256" key="2">
    <source>
        <dbReference type="ARBA" id="ARBA00023304"/>
    </source>
</evidence>
<dbReference type="EMBL" id="JAJATZ010000003">
    <property type="protein sequence ID" value="MCB5199227.1"/>
    <property type="molecule type" value="Genomic_DNA"/>
</dbReference>
<comment type="caution">
    <text evidence="3">The sequence shown here is derived from an EMBL/GenBank/DDBJ whole genome shotgun (WGS) entry which is preliminary data.</text>
</comment>
<dbReference type="Proteomes" id="UP001138961">
    <property type="component" value="Unassembled WGS sequence"/>
</dbReference>
<accession>A0ABS8BU09</accession>
<dbReference type="Pfam" id="PF19798">
    <property type="entry name" value="Sulfotransfer_5"/>
    <property type="match status" value="1"/>
</dbReference>
<comment type="similarity">
    <text evidence="1">Belongs to the class-IV pyridoxal-phosphate-dependent aminotransferase family.</text>
</comment>
<dbReference type="RefSeq" id="WP_226748020.1">
    <property type="nucleotide sequence ID" value="NZ_JAJATZ010000003.1"/>
</dbReference>
<name>A0ABS8BU09_9RHOB</name>
<reference evidence="3" key="1">
    <citation type="submission" date="2021-10" db="EMBL/GenBank/DDBJ databases">
        <title>Loktanella gaetbuli sp. nov., isolated from a tidal flat.</title>
        <authorList>
            <person name="Park S."/>
            <person name="Yoon J.-H."/>
        </authorList>
    </citation>
    <scope>NUCLEOTIDE SEQUENCE</scope>
    <source>
        <strain evidence="3">TSTF-M6</strain>
    </source>
</reference>
<proteinExistence type="inferred from homology"/>
<dbReference type="Gene3D" id="3.40.50.300">
    <property type="entry name" value="P-loop containing nucleotide triphosphate hydrolases"/>
    <property type="match status" value="1"/>
</dbReference>
<organism evidence="3 4">
    <name type="scientific">Loktanella gaetbuli</name>
    <dbReference type="NCBI Taxonomy" id="2881335"/>
    <lineage>
        <taxon>Bacteria</taxon>
        <taxon>Pseudomonadati</taxon>
        <taxon>Pseudomonadota</taxon>
        <taxon>Alphaproteobacteria</taxon>
        <taxon>Rhodobacterales</taxon>
        <taxon>Roseobacteraceae</taxon>
        <taxon>Loktanella</taxon>
    </lineage>
</organism>
<keyword evidence="2" id="KW-0100">Branched-chain amino acid biosynthesis</keyword>
<evidence type="ECO:0000313" key="3">
    <source>
        <dbReference type="EMBL" id="MCB5199227.1"/>
    </source>
</evidence>